<dbReference type="InterPro" id="IPR008969">
    <property type="entry name" value="CarboxyPept-like_regulatory"/>
</dbReference>
<keyword evidence="1" id="KW-0645">Protease</keyword>
<dbReference type="GO" id="GO:0004180">
    <property type="term" value="F:carboxypeptidase activity"/>
    <property type="evidence" value="ECO:0007669"/>
    <property type="project" value="UniProtKB-KW"/>
</dbReference>
<keyword evidence="1" id="KW-0121">Carboxypeptidase</keyword>
<sequence length="195" mass="21431">MFLTGCVTGKNGAPIPNASVELKDKNFETLYQTLSDERGRCQLDVPPDCYPFLTAVKEYAVQYLEYWCQDIPLTKPLSLDVSFDRLEVYGLHVFSVKGAGNGWMAYCRPMSLDKFQQGKQDLAPEGLSFTALLDGAPAPILQVSPVKEVAGGQEMTAYLVQIQAPSGGTVWNKCELQIQDQDSNYGAAAIFHRPG</sequence>
<name>A0A9D2MW33_9FIRM</name>
<organism evidence="1 2">
    <name type="scientific">Candidatus Acutalibacter pullicola</name>
    <dbReference type="NCBI Taxonomy" id="2838417"/>
    <lineage>
        <taxon>Bacteria</taxon>
        <taxon>Bacillati</taxon>
        <taxon>Bacillota</taxon>
        <taxon>Clostridia</taxon>
        <taxon>Eubacteriales</taxon>
        <taxon>Acutalibacteraceae</taxon>
        <taxon>Acutalibacter</taxon>
    </lineage>
</organism>
<accession>A0A9D2MW33</accession>
<keyword evidence="1" id="KW-0378">Hydrolase</keyword>
<dbReference type="EMBL" id="DWXG01000075">
    <property type="protein sequence ID" value="HJB98708.1"/>
    <property type="molecule type" value="Genomic_DNA"/>
</dbReference>
<dbReference type="Proteomes" id="UP000826793">
    <property type="component" value="Unassembled WGS sequence"/>
</dbReference>
<evidence type="ECO:0000313" key="1">
    <source>
        <dbReference type="EMBL" id="HJB98708.1"/>
    </source>
</evidence>
<reference evidence="1" key="2">
    <citation type="submission" date="2021-04" db="EMBL/GenBank/DDBJ databases">
        <authorList>
            <person name="Gilroy R."/>
        </authorList>
    </citation>
    <scope>NUCLEOTIDE SEQUENCE</scope>
    <source>
        <strain evidence="1">CHK185-1770</strain>
    </source>
</reference>
<dbReference type="Gene3D" id="2.60.40.1120">
    <property type="entry name" value="Carboxypeptidase-like, regulatory domain"/>
    <property type="match status" value="1"/>
</dbReference>
<proteinExistence type="predicted"/>
<reference evidence="1" key="1">
    <citation type="journal article" date="2021" name="PeerJ">
        <title>Extensive microbial diversity within the chicken gut microbiome revealed by metagenomics and culture.</title>
        <authorList>
            <person name="Gilroy R."/>
            <person name="Ravi A."/>
            <person name="Getino M."/>
            <person name="Pursley I."/>
            <person name="Horton D.L."/>
            <person name="Alikhan N.F."/>
            <person name="Baker D."/>
            <person name="Gharbi K."/>
            <person name="Hall N."/>
            <person name="Watson M."/>
            <person name="Adriaenssens E.M."/>
            <person name="Foster-Nyarko E."/>
            <person name="Jarju S."/>
            <person name="Secka A."/>
            <person name="Antonio M."/>
            <person name="Oren A."/>
            <person name="Chaudhuri R.R."/>
            <person name="La Ragione R."/>
            <person name="Hildebrand F."/>
            <person name="Pallen M.J."/>
        </authorList>
    </citation>
    <scope>NUCLEOTIDE SEQUENCE</scope>
    <source>
        <strain evidence="1">CHK185-1770</strain>
    </source>
</reference>
<comment type="caution">
    <text evidence="1">The sequence shown here is derived from an EMBL/GenBank/DDBJ whole genome shotgun (WGS) entry which is preliminary data.</text>
</comment>
<gene>
    <name evidence="1" type="ORF">H9710_09030</name>
</gene>
<evidence type="ECO:0000313" key="2">
    <source>
        <dbReference type="Proteomes" id="UP000826793"/>
    </source>
</evidence>
<dbReference type="AlphaFoldDB" id="A0A9D2MW33"/>
<dbReference type="SUPFAM" id="SSF49464">
    <property type="entry name" value="Carboxypeptidase regulatory domain-like"/>
    <property type="match status" value="1"/>
</dbReference>
<protein>
    <submittedName>
        <fullName evidence="1">Carboxypeptidase-like regulatory domain-containing protein</fullName>
    </submittedName>
</protein>